<dbReference type="CDD" id="cd06588">
    <property type="entry name" value="PhnB_like"/>
    <property type="match status" value="1"/>
</dbReference>
<name>A0A7X2HAM4_9BACL</name>
<dbReference type="PANTHER" id="PTHR33990:SF1">
    <property type="entry name" value="PROTEIN YJDN"/>
    <property type="match status" value="1"/>
</dbReference>
<feature type="domain" description="PhnB-like" evidence="1">
    <location>
        <begin position="6"/>
        <end position="135"/>
    </location>
</feature>
<dbReference type="InterPro" id="IPR029068">
    <property type="entry name" value="Glyas_Bleomycin-R_OHBP_Dase"/>
</dbReference>
<dbReference type="EMBL" id="WJXB01000015">
    <property type="protein sequence ID" value="MRN56592.1"/>
    <property type="molecule type" value="Genomic_DNA"/>
</dbReference>
<gene>
    <name evidence="2" type="ORF">GJB61_26880</name>
</gene>
<sequence>MTLQLNPFIMLDGNAQEAISFYEVALNAKVLFKQTVGEGPQNPDAPLSAEEKGRVAHSVLKVGDSDLFVSDLFPGQALQRGNQITICITTDELAKSQAFYDSLQLGGQVLMPLSETYFSPAYGMVTDKFGVTFQIFTKKR</sequence>
<proteinExistence type="predicted"/>
<dbReference type="RefSeq" id="WP_154122102.1">
    <property type="nucleotide sequence ID" value="NZ_WJXB01000015.1"/>
</dbReference>
<dbReference type="Proteomes" id="UP000463051">
    <property type="component" value="Unassembled WGS sequence"/>
</dbReference>
<dbReference type="SUPFAM" id="SSF54593">
    <property type="entry name" value="Glyoxalase/Bleomycin resistance protein/Dihydroxybiphenyl dioxygenase"/>
    <property type="match status" value="1"/>
</dbReference>
<protein>
    <submittedName>
        <fullName evidence="2">VOC family protein</fullName>
    </submittedName>
</protein>
<dbReference type="Pfam" id="PF06983">
    <property type="entry name" value="3-dmu-9_3-mt"/>
    <property type="match status" value="1"/>
</dbReference>
<accession>A0A7X2HAM4</accession>
<evidence type="ECO:0000313" key="2">
    <source>
        <dbReference type="EMBL" id="MRN56592.1"/>
    </source>
</evidence>
<comment type="caution">
    <text evidence="2">The sequence shown here is derived from an EMBL/GenBank/DDBJ whole genome shotgun (WGS) entry which is preliminary data.</text>
</comment>
<dbReference type="PANTHER" id="PTHR33990">
    <property type="entry name" value="PROTEIN YJDN-RELATED"/>
    <property type="match status" value="1"/>
</dbReference>
<dbReference type="Gene3D" id="3.10.180.10">
    <property type="entry name" value="2,3-Dihydroxybiphenyl 1,2-Dioxygenase, domain 1"/>
    <property type="match status" value="1"/>
</dbReference>
<dbReference type="AlphaFoldDB" id="A0A7X2HAM4"/>
<keyword evidence="3" id="KW-1185">Reference proteome</keyword>
<organism evidence="2 3">
    <name type="scientific">Paenibacillus monticola</name>
    <dbReference type="NCBI Taxonomy" id="2666075"/>
    <lineage>
        <taxon>Bacteria</taxon>
        <taxon>Bacillati</taxon>
        <taxon>Bacillota</taxon>
        <taxon>Bacilli</taxon>
        <taxon>Bacillales</taxon>
        <taxon>Paenibacillaceae</taxon>
        <taxon>Paenibacillus</taxon>
    </lineage>
</organism>
<evidence type="ECO:0000259" key="1">
    <source>
        <dbReference type="Pfam" id="PF06983"/>
    </source>
</evidence>
<evidence type="ECO:0000313" key="3">
    <source>
        <dbReference type="Proteomes" id="UP000463051"/>
    </source>
</evidence>
<dbReference type="InterPro" id="IPR028973">
    <property type="entry name" value="PhnB-like"/>
</dbReference>
<reference evidence="2 3" key="1">
    <citation type="submission" date="2019-11" db="EMBL/GenBank/DDBJ databases">
        <title>Paenibacillus monticola sp. nov., a novel PGPR strain isolated from mountain sample in China.</title>
        <authorList>
            <person name="Zhao Q."/>
            <person name="Li H.-P."/>
            <person name="Zhang J.-L."/>
        </authorList>
    </citation>
    <scope>NUCLEOTIDE SEQUENCE [LARGE SCALE GENOMIC DNA]</scope>
    <source>
        <strain evidence="2 3">LC-T2</strain>
    </source>
</reference>